<accession>A0A4R1BCE1</accession>
<dbReference type="InterPro" id="IPR050180">
    <property type="entry name" value="RNR_Ribonuclease"/>
</dbReference>
<evidence type="ECO:0000259" key="2">
    <source>
        <dbReference type="SMART" id="SM00955"/>
    </source>
</evidence>
<keyword evidence="1" id="KW-0175">Coiled coil</keyword>
<dbReference type="PANTHER" id="PTHR23355">
    <property type="entry name" value="RIBONUCLEASE"/>
    <property type="match status" value="1"/>
</dbReference>
<evidence type="ECO:0000256" key="1">
    <source>
        <dbReference type="SAM" id="Coils"/>
    </source>
</evidence>
<dbReference type="Proteomes" id="UP000295443">
    <property type="component" value="Unassembled WGS sequence"/>
</dbReference>
<reference evidence="3 4" key="1">
    <citation type="submission" date="2019-03" db="EMBL/GenBank/DDBJ databases">
        <title>Genome sequence of Thiobacillaceae bacterium LSR1, a sulfur-oxidizing bacterium isolated from freshwater sediment.</title>
        <authorList>
            <person name="Li S."/>
        </authorList>
    </citation>
    <scope>NUCLEOTIDE SEQUENCE [LARGE SCALE GENOMIC DNA]</scope>
    <source>
        <strain evidence="3 4">LSR1</strain>
    </source>
</reference>
<dbReference type="GO" id="GO:0003723">
    <property type="term" value="F:RNA binding"/>
    <property type="evidence" value="ECO:0007669"/>
    <property type="project" value="InterPro"/>
</dbReference>
<dbReference type="InterPro" id="IPR012340">
    <property type="entry name" value="NA-bd_OB-fold"/>
</dbReference>
<dbReference type="GO" id="GO:0004540">
    <property type="term" value="F:RNA nuclease activity"/>
    <property type="evidence" value="ECO:0007669"/>
    <property type="project" value="InterPro"/>
</dbReference>
<comment type="caution">
    <text evidence="3">The sequence shown here is derived from an EMBL/GenBank/DDBJ whole genome shotgun (WGS) entry which is preliminary data.</text>
</comment>
<dbReference type="OrthoDB" id="5288992at2"/>
<dbReference type="EMBL" id="SJZB01000033">
    <property type="protein sequence ID" value="TCJ14709.1"/>
    <property type="molecule type" value="Genomic_DNA"/>
</dbReference>
<dbReference type="GO" id="GO:0006402">
    <property type="term" value="P:mRNA catabolic process"/>
    <property type="evidence" value="ECO:0007669"/>
    <property type="project" value="TreeGrafter"/>
</dbReference>
<evidence type="ECO:0000313" key="3">
    <source>
        <dbReference type="EMBL" id="TCJ14709.1"/>
    </source>
</evidence>
<evidence type="ECO:0000313" key="4">
    <source>
        <dbReference type="Proteomes" id="UP000295443"/>
    </source>
</evidence>
<keyword evidence="4" id="KW-1185">Reference proteome</keyword>
<sequence length="614" mass="67223">MQLFYEEDGDIKAGTILADNDASLQIESQHGKRTKLKAGHVLLRYATPGAAEAMESARRLASEIDADFLWEVAGADEFAFADLAAEYYGKTPSGPEAGAVLLTLHGAPIYFYKKGKGRYKAAPADSLAAAKAALERKAREAELRAEWADQLKSGGLPEPFRAKVFELAHKPDKNSLEYKALMDACGETGLSPVRLLDKCGAIPSSHEFHLQAFLLEHFPKGTGFPTLAPPEPPPELPAGDAPAFSIDDAATTEIDDAFSVVFRPDGSVRVGIHIAAPALGILPGSELDHLAAGRLSTVYMPGGKITMLPEGLVDRYTLAENRDCPALSLYVEVAPDYSIVSLASQADAIRIAANLRHETLEPLFNEDTIRNPAAPGYPFRTELEWLWGFACHLEAARGKADQVQRLDYNFKVDGERVQIVPRVRGNPIDKLVSELMILANSRWGKLLAEHDYAGMYRAQSQGKVRMTLKPAPHEGLGLECYAWSTSPLRRYVDLINQRQILAAARGDKPVYPGNDPMLFAAMRDFELAYDAYNDFQRKMERYWCLRWLIQEGIAEMEATVLKENLVRLAGLPLVTRMVGAPALGPGDVVRVAVGDFDLLDNELSCRYLAGAGAA</sequence>
<dbReference type="GO" id="GO:0005829">
    <property type="term" value="C:cytosol"/>
    <property type="evidence" value="ECO:0007669"/>
    <property type="project" value="TreeGrafter"/>
</dbReference>
<gene>
    <name evidence="3" type="ORF">EZJ19_08990</name>
</gene>
<organism evidence="3 4">
    <name type="scientific">Parasulfuritortus cantonensis</name>
    <dbReference type="NCBI Taxonomy" id="2528202"/>
    <lineage>
        <taxon>Bacteria</taxon>
        <taxon>Pseudomonadati</taxon>
        <taxon>Pseudomonadota</taxon>
        <taxon>Betaproteobacteria</taxon>
        <taxon>Nitrosomonadales</taxon>
        <taxon>Thiobacillaceae</taxon>
        <taxon>Parasulfuritortus</taxon>
    </lineage>
</organism>
<name>A0A4R1BCE1_9PROT</name>
<dbReference type="InterPro" id="IPR001900">
    <property type="entry name" value="RNase_II/R"/>
</dbReference>
<dbReference type="PANTHER" id="PTHR23355:SF9">
    <property type="entry name" value="DIS3-LIKE EXONUCLEASE 2"/>
    <property type="match status" value="1"/>
</dbReference>
<feature type="domain" description="RNB" evidence="2">
    <location>
        <begin position="235"/>
        <end position="506"/>
    </location>
</feature>
<feature type="coiled-coil region" evidence="1">
    <location>
        <begin position="124"/>
        <end position="151"/>
    </location>
</feature>
<proteinExistence type="predicted"/>
<dbReference type="Pfam" id="PF00773">
    <property type="entry name" value="RNB"/>
    <property type="match status" value="2"/>
</dbReference>
<dbReference type="SMART" id="SM00955">
    <property type="entry name" value="RNB"/>
    <property type="match status" value="1"/>
</dbReference>
<protein>
    <submittedName>
        <fullName evidence="3">RNB domain-containing ribonuclease</fullName>
    </submittedName>
</protein>
<dbReference type="SUPFAM" id="SSF50249">
    <property type="entry name" value="Nucleic acid-binding proteins"/>
    <property type="match status" value="1"/>
</dbReference>
<dbReference type="AlphaFoldDB" id="A0A4R1BCE1"/>
<dbReference type="RefSeq" id="WP_131446765.1">
    <property type="nucleotide sequence ID" value="NZ_SJZB01000033.1"/>
</dbReference>